<feature type="compositionally biased region" description="Low complexity" evidence="2">
    <location>
        <begin position="163"/>
        <end position="181"/>
    </location>
</feature>
<name>A0A1X7UPQ1_AMPQE</name>
<evidence type="ECO:0000313" key="4">
    <source>
        <dbReference type="Proteomes" id="UP000007879"/>
    </source>
</evidence>
<gene>
    <name evidence="3" type="primary">100638598</name>
</gene>
<feature type="compositionally biased region" description="Basic residues" evidence="2">
    <location>
        <begin position="1"/>
        <end position="11"/>
    </location>
</feature>
<evidence type="ECO:0000256" key="1">
    <source>
        <dbReference type="SAM" id="Coils"/>
    </source>
</evidence>
<dbReference type="EnsemblMetazoa" id="XM_019997545.1">
    <property type="protein sequence ID" value="XP_019853104.1"/>
    <property type="gene ID" value="LOC100638598"/>
</dbReference>
<accession>A0A1X7UPQ1</accession>
<evidence type="ECO:0000313" key="3">
    <source>
        <dbReference type="EnsemblMetazoa" id="Aqu2.1.29499_001"/>
    </source>
</evidence>
<dbReference type="GO" id="GO:0045111">
    <property type="term" value="C:intermediate filament cytoskeleton"/>
    <property type="evidence" value="ECO:0007669"/>
    <property type="project" value="TreeGrafter"/>
</dbReference>
<feature type="region of interest" description="Disordered" evidence="2">
    <location>
        <begin position="1"/>
        <end position="98"/>
    </location>
</feature>
<evidence type="ECO:0008006" key="5">
    <source>
        <dbReference type="Google" id="ProtNLM"/>
    </source>
</evidence>
<reference evidence="3" key="2">
    <citation type="submission" date="2017-05" db="UniProtKB">
        <authorList>
            <consortium name="EnsemblMetazoa"/>
        </authorList>
    </citation>
    <scope>IDENTIFICATION</scope>
</reference>
<feature type="region of interest" description="Disordered" evidence="2">
    <location>
        <begin position="111"/>
        <end position="132"/>
    </location>
</feature>
<dbReference type="Gene3D" id="1.10.287.1490">
    <property type="match status" value="1"/>
</dbReference>
<dbReference type="InterPro" id="IPR026081">
    <property type="entry name" value="DISC1"/>
</dbReference>
<evidence type="ECO:0000256" key="2">
    <source>
        <dbReference type="SAM" id="MobiDB-lite"/>
    </source>
</evidence>
<feature type="compositionally biased region" description="Polar residues" evidence="2">
    <location>
        <begin position="123"/>
        <end position="132"/>
    </location>
</feature>
<dbReference type="Proteomes" id="UP000007879">
    <property type="component" value="Unassembled WGS sequence"/>
</dbReference>
<keyword evidence="4" id="KW-1185">Reference proteome</keyword>
<feature type="region of interest" description="Disordered" evidence="2">
    <location>
        <begin position="163"/>
        <end position="206"/>
    </location>
</feature>
<dbReference type="PANTHER" id="PTHR14332:SF3">
    <property type="entry name" value="DISRUPTED IN SCHIZOPHRENIA 1 PROTEIN"/>
    <property type="match status" value="1"/>
</dbReference>
<dbReference type="GO" id="GO:0005815">
    <property type="term" value="C:microtubule organizing center"/>
    <property type="evidence" value="ECO:0007669"/>
    <property type="project" value="TreeGrafter"/>
</dbReference>
<dbReference type="PANTHER" id="PTHR14332">
    <property type="entry name" value="DISRUPTED IN SCHIZOPHRENIA 1 PROTEIN"/>
    <property type="match status" value="1"/>
</dbReference>
<dbReference type="AlphaFoldDB" id="A0A1X7UPQ1"/>
<proteinExistence type="predicted"/>
<feature type="compositionally biased region" description="Polar residues" evidence="2">
    <location>
        <begin position="245"/>
        <end position="257"/>
    </location>
</feature>
<feature type="region of interest" description="Disordered" evidence="2">
    <location>
        <begin position="335"/>
        <end position="373"/>
    </location>
</feature>
<feature type="compositionally biased region" description="Basic and acidic residues" evidence="2">
    <location>
        <begin position="24"/>
        <end position="41"/>
    </location>
</feature>
<dbReference type="InParanoid" id="A0A1X7UPQ1"/>
<sequence length="987" mass="110318">MAAFLKKFRNKSKSEETSGSAEDESSKKDECKESPLSKRVPESLPTSTEERSEEPLIHEEGSLFSGLMLTRTVPKEESVGQDLSNDERKTTDQCSNDTSQLGFSFIKASKKVMSSDADDETESPFSFMNNKSSESSAFGFILNSPKESAASSISITSVTNASSYLSTDNSTSQKSSSSKVSRQQPPNSTRKKKHKAMRPGQERLENEGSLPLALLESSENNPIAQVHESSSADVDSSASGTAVSPNDNTTCESLPQNADSLLPHTALLHVDELLPDVQTVHLESISDAATIDEALQDDHAAEESVHDDIAAVDNITSDDRDVDITAHEKFSASKEVLVDEDGSNSSVAKRENLSDAKGENLSDAKGKHLSDAKEEHKLFSDIKESSKRDVTGSGSVEACEIKLSKIKSEFNQLHKECCKTVESTINSLQMRITRRQDIQNLKLRVEEALSKENYELAEELNQEIEAAEAGEDISLKDAQLFVKDWIEKCKSAMSSELELSDELHTELVKIKEEQSKDLQFFEQSFMQKHAKNKMDLQTMADKVEKEKGHLLLDKDHLDKKQMILQDEVSQRAADFIACKEKLEKDKEEVDIEIELLEDKLKQLKERQLEIISLISEEDKKIKLVHEELSSMQEDLDKEKCLLKQAEEDLEQQVLMFEELQLSYSNAKTEHDSEKQCLLDLVTTSNESCVSVLNMKEQLNCALREASQWSLEDIPSYVQPSEKLIGMLQTERATGDKIKSVTAEVVSRQSEVSTLHKHLCDVESQLPKVQESKKNAVTARQYREASKLAAEEKEFLSKIEMIKQNIEKVDAELSSKNSLLSQLSGEFSALKEERSALEKEEDIGHIQALIPAVMQHRTLLSKFQSISEVPLYDAVQLWANILELLVQDLCSKHGLDAQVYFTEYGDSAENDDKVTSLLNLNKERTPGVGMEDPLCDNEDIGIDKETLKIRIVDIESRIAKACDDENFDVAAELDEELTALKSELLELK</sequence>
<feature type="compositionally biased region" description="Basic and acidic residues" evidence="2">
    <location>
        <begin position="48"/>
        <end position="61"/>
    </location>
</feature>
<feature type="compositionally biased region" description="Basic and acidic residues" evidence="2">
    <location>
        <begin position="348"/>
        <end position="373"/>
    </location>
</feature>
<organism evidence="3">
    <name type="scientific">Amphimedon queenslandica</name>
    <name type="common">Sponge</name>
    <dbReference type="NCBI Taxonomy" id="400682"/>
    <lineage>
        <taxon>Eukaryota</taxon>
        <taxon>Metazoa</taxon>
        <taxon>Porifera</taxon>
        <taxon>Demospongiae</taxon>
        <taxon>Heteroscleromorpha</taxon>
        <taxon>Haplosclerida</taxon>
        <taxon>Niphatidae</taxon>
        <taxon>Amphimedon</taxon>
    </lineage>
</organism>
<feature type="region of interest" description="Disordered" evidence="2">
    <location>
        <begin position="225"/>
        <end position="257"/>
    </location>
</feature>
<protein>
    <recommendedName>
        <fullName evidence="5">UVR domain-containing protein</fullName>
    </recommendedName>
</protein>
<dbReference type="EnsemblMetazoa" id="Aqu2.1.29499_001">
    <property type="protein sequence ID" value="Aqu2.1.29499_001"/>
    <property type="gene ID" value="Aqu2.1.29499"/>
</dbReference>
<dbReference type="OrthoDB" id="10687384at2759"/>
<feature type="coiled-coil region" evidence="1">
    <location>
        <begin position="579"/>
        <end position="662"/>
    </location>
</feature>
<keyword evidence="1" id="KW-0175">Coiled coil</keyword>
<dbReference type="KEGG" id="aqu:100638598"/>
<feature type="compositionally biased region" description="Low complexity" evidence="2">
    <location>
        <begin position="229"/>
        <end position="244"/>
    </location>
</feature>
<dbReference type="GO" id="GO:0005874">
    <property type="term" value="C:microtubule"/>
    <property type="evidence" value="ECO:0007669"/>
    <property type="project" value="TreeGrafter"/>
</dbReference>
<reference evidence="4" key="1">
    <citation type="journal article" date="2010" name="Nature">
        <title>The Amphimedon queenslandica genome and the evolution of animal complexity.</title>
        <authorList>
            <person name="Srivastava M."/>
            <person name="Simakov O."/>
            <person name="Chapman J."/>
            <person name="Fahey B."/>
            <person name="Gauthier M.E."/>
            <person name="Mitros T."/>
            <person name="Richards G.S."/>
            <person name="Conaco C."/>
            <person name="Dacre M."/>
            <person name="Hellsten U."/>
            <person name="Larroux C."/>
            <person name="Putnam N.H."/>
            <person name="Stanke M."/>
            <person name="Adamska M."/>
            <person name="Darling A."/>
            <person name="Degnan S.M."/>
            <person name="Oakley T.H."/>
            <person name="Plachetzki D.C."/>
            <person name="Zhai Y."/>
            <person name="Adamski M."/>
            <person name="Calcino A."/>
            <person name="Cummins S.F."/>
            <person name="Goodstein D.M."/>
            <person name="Harris C."/>
            <person name="Jackson D.J."/>
            <person name="Leys S.P."/>
            <person name="Shu S."/>
            <person name="Woodcroft B.J."/>
            <person name="Vervoort M."/>
            <person name="Kosik K.S."/>
            <person name="Manning G."/>
            <person name="Degnan B.M."/>
            <person name="Rokhsar D.S."/>
        </authorList>
    </citation>
    <scope>NUCLEOTIDE SEQUENCE [LARGE SCALE GENOMIC DNA]</scope>
</reference>